<accession>A0A221W1S6</accession>
<dbReference type="Proteomes" id="UP000204221">
    <property type="component" value="Chromosome"/>
</dbReference>
<evidence type="ECO:0000313" key="7">
    <source>
        <dbReference type="EMBL" id="ASO19764.1"/>
    </source>
</evidence>
<dbReference type="EMBL" id="CP022521">
    <property type="protein sequence ID" value="ASO19764.1"/>
    <property type="molecule type" value="Genomic_DNA"/>
</dbReference>
<keyword evidence="8" id="KW-1185">Reference proteome</keyword>
<organism evidence="7 8">
    <name type="scientific">Actinoalloteichus hoggarensis</name>
    <dbReference type="NCBI Taxonomy" id="1470176"/>
    <lineage>
        <taxon>Bacteria</taxon>
        <taxon>Bacillati</taxon>
        <taxon>Actinomycetota</taxon>
        <taxon>Actinomycetes</taxon>
        <taxon>Pseudonocardiales</taxon>
        <taxon>Pseudonocardiaceae</taxon>
        <taxon>Actinoalloteichus</taxon>
    </lineage>
</organism>
<dbReference type="GO" id="GO:0046872">
    <property type="term" value="F:metal ion binding"/>
    <property type="evidence" value="ECO:0007669"/>
    <property type="project" value="UniProtKB-KW"/>
</dbReference>
<keyword evidence="4" id="KW-0732">Signal</keyword>
<evidence type="ECO:0000256" key="3">
    <source>
        <dbReference type="ARBA" id="ARBA00022723"/>
    </source>
</evidence>
<dbReference type="AlphaFoldDB" id="A0A221W1S6"/>
<protein>
    <submittedName>
        <fullName evidence="7">Periplasmic zinc-binding protein TroA</fullName>
    </submittedName>
</protein>
<feature type="transmembrane region" description="Helical" evidence="6">
    <location>
        <begin position="21"/>
        <end position="41"/>
    </location>
</feature>
<dbReference type="PRINTS" id="PR00691">
    <property type="entry name" value="ADHESINB"/>
</dbReference>
<evidence type="ECO:0000313" key="8">
    <source>
        <dbReference type="Proteomes" id="UP000204221"/>
    </source>
</evidence>
<dbReference type="SUPFAM" id="SSF53807">
    <property type="entry name" value="Helical backbone' metal receptor"/>
    <property type="match status" value="1"/>
</dbReference>
<dbReference type="OrthoDB" id="9810636at2"/>
<keyword evidence="3" id="KW-0479">Metal-binding</keyword>
<dbReference type="GO" id="GO:0030001">
    <property type="term" value="P:metal ion transport"/>
    <property type="evidence" value="ECO:0007669"/>
    <property type="project" value="InterPro"/>
</dbReference>
<keyword evidence="6" id="KW-1133">Transmembrane helix</keyword>
<evidence type="ECO:0000256" key="4">
    <source>
        <dbReference type="ARBA" id="ARBA00022729"/>
    </source>
</evidence>
<reference evidence="7 8" key="1">
    <citation type="submission" date="2017-07" db="EMBL/GenBank/DDBJ databases">
        <title>Complete genome sequence of Actinoalloteichus hoggarensis DSM 45943, type strain of Actinoalloteichus hoggarensis.</title>
        <authorList>
            <person name="Ruckert C."/>
            <person name="Nouioui I."/>
            <person name="Willmese J."/>
            <person name="van Wezel G."/>
            <person name="Klenk H.-P."/>
            <person name="Kalinowski J."/>
            <person name="Zotchev S.B."/>
        </authorList>
    </citation>
    <scope>NUCLEOTIDE SEQUENCE [LARGE SCALE GENOMIC DNA]</scope>
    <source>
        <strain evidence="7 8">DSM 45943</strain>
    </source>
</reference>
<dbReference type="PANTHER" id="PTHR42953">
    <property type="entry name" value="HIGH-AFFINITY ZINC UPTAKE SYSTEM PROTEIN ZNUA-RELATED"/>
    <property type="match status" value="1"/>
</dbReference>
<dbReference type="GO" id="GO:0007155">
    <property type="term" value="P:cell adhesion"/>
    <property type="evidence" value="ECO:0007669"/>
    <property type="project" value="InterPro"/>
</dbReference>
<keyword evidence="6" id="KW-0812">Transmembrane</keyword>
<dbReference type="InterPro" id="IPR006127">
    <property type="entry name" value="ZnuA-like"/>
</dbReference>
<evidence type="ECO:0000256" key="6">
    <source>
        <dbReference type="SAM" id="Phobius"/>
    </source>
</evidence>
<dbReference type="InterPro" id="IPR050492">
    <property type="entry name" value="Bact_metal-bind_prot9"/>
</dbReference>
<evidence type="ECO:0000256" key="2">
    <source>
        <dbReference type="ARBA" id="ARBA00022448"/>
    </source>
</evidence>
<dbReference type="InterPro" id="IPR006129">
    <property type="entry name" value="AdhesinB"/>
</dbReference>
<dbReference type="Gene3D" id="3.40.50.1980">
    <property type="entry name" value="Nitrogenase molybdenum iron protein domain"/>
    <property type="match status" value="2"/>
</dbReference>
<gene>
    <name evidence="7" type="primary">troA1</name>
    <name evidence="7" type="ORF">AHOG_10605</name>
</gene>
<name>A0A221W1S6_9PSEU</name>
<dbReference type="InterPro" id="IPR006128">
    <property type="entry name" value="Lipoprotein_PsaA-like"/>
</dbReference>
<keyword evidence="6" id="KW-0472">Membrane</keyword>
<dbReference type="GO" id="GO:0030313">
    <property type="term" value="C:cell envelope"/>
    <property type="evidence" value="ECO:0007669"/>
    <property type="project" value="UniProtKB-SubCell"/>
</dbReference>
<evidence type="ECO:0000256" key="1">
    <source>
        <dbReference type="ARBA" id="ARBA00004196"/>
    </source>
</evidence>
<proteinExistence type="inferred from homology"/>
<dbReference type="PRINTS" id="PR00690">
    <property type="entry name" value="ADHESNFAMILY"/>
</dbReference>
<comment type="similarity">
    <text evidence="5">Belongs to the bacterial solute-binding protein 9 family.</text>
</comment>
<dbReference type="Pfam" id="PF01297">
    <property type="entry name" value="ZnuA"/>
    <property type="match status" value="1"/>
</dbReference>
<sequence length="332" mass="35034">MDGIVQAESGRHRARARRRRRVVLGISAALVVVLAASAWAVRQDGEGSVEAGSRLRVVTTTNFLTDAVGEIGGDDIELTGLMGNGVDPHLYQAQAGDLRLLREADLIVAVGLHLEAGLRPVLDDLARHTAVLFVGETVPTDALLLAEEAGTATEYDPHIWFDVALWSDALASVGSTLAALDPDRADGFDARWERHRAELDELHDEVGARLAEIPEPRRILITSHDAFRYLGRAYDIRVEAVQGVSTVDEATIGDIDRVAGIIAEHGVRAVFVESSVSGQTAAAVLDAAAALGATATLGGSLYSDAAGPAGTPEGTYLGMVRADVELLVAGLR</sequence>
<dbReference type="PANTHER" id="PTHR42953:SF1">
    <property type="entry name" value="METAL-BINDING PROTEIN HI_0362-RELATED"/>
    <property type="match status" value="1"/>
</dbReference>
<keyword evidence="2 5" id="KW-0813">Transport</keyword>
<comment type="subcellular location">
    <subcellularLocation>
        <location evidence="1">Cell envelope</location>
    </subcellularLocation>
</comment>
<evidence type="ECO:0000256" key="5">
    <source>
        <dbReference type="RuleBase" id="RU003512"/>
    </source>
</evidence>
<dbReference type="KEGG" id="ahg:AHOG_10605"/>